<sequence length="99" mass="11373">MASRGVYRSSGRGNTNAWYLSETEERNLKWKQDYKRVKQEIKQAYLDGALFTLFFAAAVELLVILAIIVYRMLLGETPLTPGCYLDQALQHVVSLFVRK</sequence>
<proteinExistence type="predicted"/>
<dbReference type="EMBL" id="AFVZ01000001">
    <property type="protein sequence ID" value="EHN58158.1"/>
    <property type="molecule type" value="Genomic_DNA"/>
</dbReference>
<keyword evidence="3" id="KW-1185">Reference proteome</keyword>
<evidence type="ECO:0000313" key="2">
    <source>
        <dbReference type="EMBL" id="EHN58158.1"/>
    </source>
</evidence>
<evidence type="ECO:0000313" key="3">
    <source>
        <dbReference type="Proteomes" id="UP000004959"/>
    </source>
</evidence>
<feature type="transmembrane region" description="Helical" evidence="1">
    <location>
        <begin position="44"/>
        <end position="70"/>
    </location>
</feature>
<keyword evidence="1" id="KW-0472">Membrane</keyword>
<dbReference type="AlphaFoldDB" id="G9WIL9"/>
<reference evidence="2 3" key="1">
    <citation type="journal article" date="2012" name="PLoS ONE">
        <title>Functional divergence in the genus oenococcus as predicted by genome sequencing of the newly-described species, Oenococcus kitaharae.</title>
        <authorList>
            <person name="Borneman A.R."/>
            <person name="McCarthy J.M."/>
            <person name="Chambers P.J."/>
            <person name="Bartowsky E.J."/>
        </authorList>
    </citation>
    <scope>NUCLEOTIDE SEQUENCE [LARGE SCALE GENOMIC DNA]</scope>
    <source>
        <strain evidence="3">DSM17330</strain>
    </source>
</reference>
<gene>
    <name evidence="2" type="ORF">OKIT_0029</name>
</gene>
<dbReference type="RefSeq" id="WP_007744214.1">
    <property type="nucleotide sequence ID" value="NZ_CM001398.1"/>
</dbReference>
<keyword evidence="1" id="KW-0812">Transmembrane</keyword>
<dbReference type="Proteomes" id="UP000004959">
    <property type="component" value="Chromosome"/>
</dbReference>
<evidence type="ECO:0000256" key="1">
    <source>
        <dbReference type="SAM" id="Phobius"/>
    </source>
</evidence>
<keyword evidence="1" id="KW-1133">Transmembrane helix</keyword>
<dbReference type="PATRIC" id="fig|1045004.4.peg.30"/>
<comment type="caution">
    <text evidence="2">The sequence shown here is derived from an EMBL/GenBank/DDBJ whole genome shotgun (WGS) entry which is preliminary data.</text>
</comment>
<name>G9WIL9_9LACO</name>
<protein>
    <submittedName>
        <fullName evidence="2">Uncharacterized protein</fullName>
    </submittedName>
</protein>
<dbReference type="HOGENOM" id="CLU_2317489_0_0_9"/>
<accession>G9WIL9</accession>
<organism evidence="2 3">
    <name type="scientific">Oenococcus kitaharae DSM 17330</name>
    <dbReference type="NCBI Taxonomy" id="1045004"/>
    <lineage>
        <taxon>Bacteria</taxon>
        <taxon>Bacillati</taxon>
        <taxon>Bacillota</taxon>
        <taxon>Bacilli</taxon>
        <taxon>Lactobacillales</taxon>
        <taxon>Lactobacillaceae</taxon>
        <taxon>Oenococcus</taxon>
    </lineage>
</organism>